<feature type="chain" id="PRO_5012316905" evidence="1">
    <location>
        <begin position="16"/>
        <end position="36"/>
    </location>
</feature>
<name>A0A0A9E9R4_ARUDO</name>
<organism evidence="2">
    <name type="scientific">Arundo donax</name>
    <name type="common">Giant reed</name>
    <name type="synonym">Donax arundinaceus</name>
    <dbReference type="NCBI Taxonomy" id="35708"/>
    <lineage>
        <taxon>Eukaryota</taxon>
        <taxon>Viridiplantae</taxon>
        <taxon>Streptophyta</taxon>
        <taxon>Embryophyta</taxon>
        <taxon>Tracheophyta</taxon>
        <taxon>Spermatophyta</taxon>
        <taxon>Magnoliopsida</taxon>
        <taxon>Liliopsida</taxon>
        <taxon>Poales</taxon>
        <taxon>Poaceae</taxon>
        <taxon>PACMAD clade</taxon>
        <taxon>Arundinoideae</taxon>
        <taxon>Arundineae</taxon>
        <taxon>Arundo</taxon>
    </lineage>
</organism>
<evidence type="ECO:0000256" key="1">
    <source>
        <dbReference type="SAM" id="SignalP"/>
    </source>
</evidence>
<reference evidence="2" key="2">
    <citation type="journal article" date="2015" name="Data Brief">
        <title>Shoot transcriptome of the giant reed, Arundo donax.</title>
        <authorList>
            <person name="Barrero R.A."/>
            <person name="Guerrero F.D."/>
            <person name="Moolhuijzen P."/>
            <person name="Goolsby J.A."/>
            <person name="Tidwell J."/>
            <person name="Bellgard S.E."/>
            <person name="Bellgard M.I."/>
        </authorList>
    </citation>
    <scope>NUCLEOTIDE SEQUENCE</scope>
    <source>
        <tissue evidence="2">Shoot tissue taken approximately 20 cm above the soil surface</tissue>
    </source>
</reference>
<sequence length="36" mass="4515">MVVVITLCLQAFLWMDRPQFLYTLFWRCTEFRTWSL</sequence>
<accession>A0A0A9E9R4</accession>
<protein>
    <submittedName>
        <fullName evidence="2">Uncharacterized protein</fullName>
    </submittedName>
</protein>
<evidence type="ECO:0000313" key="2">
    <source>
        <dbReference type="EMBL" id="JAD92722.1"/>
    </source>
</evidence>
<proteinExistence type="predicted"/>
<feature type="signal peptide" evidence="1">
    <location>
        <begin position="1"/>
        <end position="15"/>
    </location>
</feature>
<dbReference type="AlphaFoldDB" id="A0A0A9E9R4"/>
<dbReference type="EMBL" id="GBRH01205173">
    <property type="protein sequence ID" value="JAD92722.1"/>
    <property type="molecule type" value="Transcribed_RNA"/>
</dbReference>
<keyword evidence="1" id="KW-0732">Signal</keyword>
<reference evidence="2" key="1">
    <citation type="submission" date="2014-09" db="EMBL/GenBank/DDBJ databases">
        <authorList>
            <person name="Magalhaes I.L.F."/>
            <person name="Oliveira U."/>
            <person name="Santos F.R."/>
            <person name="Vidigal T.H.D.A."/>
            <person name="Brescovit A.D."/>
            <person name="Santos A.J."/>
        </authorList>
    </citation>
    <scope>NUCLEOTIDE SEQUENCE</scope>
    <source>
        <tissue evidence="2">Shoot tissue taken approximately 20 cm above the soil surface</tissue>
    </source>
</reference>